<protein>
    <submittedName>
        <fullName evidence="2">Putative secreted protein</fullName>
    </submittedName>
</protein>
<organism evidence="2">
    <name type="scientific">Ixodes scapularis</name>
    <name type="common">Black-legged tick</name>
    <name type="synonym">Deer tick</name>
    <dbReference type="NCBI Taxonomy" id="6945"/>
    <lineage>
        <taxon>Eukaryota</taxon>
        <taxon>Metazoa</taxon>
        <taxon>Ecdysozoa</taxon>
        <taxon>Arthropoda</taxon>
        <taxon>Chelicerata</taxon>
        <taxon>Arachnida</taxon>
        <taxon>Acari</taxon>
        <taxon>Parasitiformes</taxon>
        <taxon>Ixodida</taxon>
        <taxon>Ixodoidea</taxon>
        <taxon>Ixodidae</taxon>
        <taxon>Ixodinae</taxon>
        <taxon>Ixodes</taxon>
    </lineage>
</organism>
<evidence type="ECO:0000256" key="1">
    <source>
        <dbReference type="SAM" id="SignalP"/>
    </source>
</evidence>
<accession>A0A4D5RF24</accession>
<dbReference type="AlphaFoldDB" id="A0A4D5RF24"/>
<name>A0A4D5RF24_IXOSC</name>
<feature type="signal peptide" evidence="1">
    <location>
        <begin position="1"/>
        <end position="18"/>
    </location>
</feature>
<keyword evidence="1" id="KW-0732">Signal</keyword>
<proteinExistence type="predicted"/>
<reference evidence="2" key="1">
    <citation type="submission" date="2019-04" db="EMBL/GenBank/DDBJ databases">
        <title>An insight into the mialome of Ixodes scapularis.</title>
        <authorList>
            <person name="Ribeiro J.M."/>
            <person name="Mather T.N."/>
            <person name="Karim S."/>
        </authorList>
    </citation>
    <scope>NUCLEOTIDE SEQUENCE</scope>
</reference>
<feature type="chain" id="PRO_5020034865" evidence="1">
    <location>
        <begin position="19"/>
        <end position="94"/>
    </location>
</feature>
<sequence length="94" mass="11478">MVLDLWFCLLACGGCPWACVRFSWMRQLMAKHDVIVQREFIYIAAVNYCCKLLPRKDMLHECLFFMPAHWWYIDYVFWHQMFMHLAFLRATVFC</sequence>
<dbReference type="EMBL" id="GHJT01001513">
    <property type="protein sequence ID" value="MOY35484.1"/>
    <property type="molecule type" value="Transcribed_RNA"/>
</dbReference>
<evidence type="ECO:0000313" key="2">
    <source>
        <dbReference type="EMBL" id="MOY35484.1"/>
    </source>
</evidence>